<protein>
    <recommendedName>
        <fullName evidence="4">Integrase</fullName>
    </recommendedName>
</protein>
<proteinExistence type="predicted"/>
<dbReference type="InterPro" id="IPR013762">
    <property type="entry name" value="Integrase-like_cat_sf"/>
</dbReference>
<evidence type="ECO:0000256" key="1">
    <source>
        <dbReference type="ARBA" id="ARBA00023172"/>
    </source>
</evidence>
<dbReference type="Proteomes" id="UP001596137">
    <property type="component" value="Unassembled WGS sequence"/>
</dbReference>
<keyword evidence="1" id="KW-0233">DNA recombination</keyword>
<accession>A0ABW1NVN7</accession>
<organism evidence="2 3">
    <name type="scientific">Sphaerisporangium aureirubrum</name>
    <dbReference type="NCBI Taxonomy" id="1544736"/>
    <lineage>
        <taxon>Bacteria</taxon>
        <taxon>Bacillati</taxon>
        <taxon>Actinomycetota</taxon>
        <taxon>Actinomycetes</taxon>
        <taxon>Streptosporangiales</taxon>
        <taxon>Streptosporangiaceae</taxon>
        <taxon>Sphaerisporangium</taxon>
    </lineage>
</organism>
<sequence length="57" mass="6131">MAAQTNLKVVQAMLGHSSIVLTCDTYTSVPPDTAFEAAESTARLVLNAARKLRMTHV</sequence>
<dbReference type="EMBL" id="JBHSRF010000091">
    <property type="protein sequence ID" value="MFC6086527.1"/>
    <property type="molecule type" value="Genomic_DNA"/>
</dbReference>
<name>A0ABW1NVN7_9ACTN</name>
<comment type="caution">
    <text evidence="2">The sequence shown here is derived from an EMBL/GenBank/DDBJ whole genome shotgun (WGS) entry which is preliminary data.</text>
</comment>
<evidence type="ECO:0000313" key="3">
    <source>
        <dbReference type="Proteomes" id="UP001596137"/>
    </source>
</evidence>
<evidence type="ECO:0008006" key="4">
    <source>
        <dbReference type="Google" id="ProtNLM"/>
    </source>
</evidence>
<evidence type="ECO:0000313" key="2">
    <source>
        <dbReference type="EMBL" id="MFC6086527.1"/>
    </source>
</evidence>
<dbReference type="SUPFAM" id="SSF56349">
    <property type="entry name" value="DNA breaking-rejoining enzymes"/>
    <property type="match status" value="1"/>
</dbReference>
<reference evidence="3" key="1">
    <citation type="journal article" date="2019" name="Int. J. Syst. Evol. Microbiol.">
        <title>The Global Catalogue of Microorganisms (GCM) 10K type strain sequencing project: providing services to taxonomists for standard genome sequencing and annotation.</title>
        <authorList>
            <consortium name="The Broad Institute Genomics Platform"/>
            <consortium name="The Broad Institute Genome Sequencing Center for Infectious Disease"/>
            <person name="Wu L."/>
            <person name="Ma J."/>
        </authorList>
    </citation>
    <scope>NUCLEOTIDE SEQUENCE [LARGE SCALE GENOMIC DNA]</scope>
    <source>
        <strain evidence="3">JCM 30346</strain>
    </source>
</reference>
<dbReference type="InterPro" id="IPR011010">
    <property type="entry name" value="DNA_brk_join_enz"/>
</dbReference>
<dbReference type="RefSeq" id="WP_380761810.1">
    <property type="nucleotide sequence ID" value="NZ_JBHSRF010000091.1"/>
</dbReference>
<gene>
    <name evidence="2" type="ORF">ACFP1K_35520</name>
</gene>
<keyword evidence="3" id="KW-1185">Reference proteome</keyword>
<dbReference type="Gene3D" id="1.10.443.10">
    <property type="entry name" value="Intergrase catalytic core"/>
    <property type="match status" value="1"/>
</dbReference>